<name>A0A286M2U5_GRABC</name>
<protein>
    <submittedName>
        <fullName evidence="1">Uncharacterized protein</fullName>
    </submittedName>
</protein>
<sequence length="83" mass="8764">MVSRVNIPGFSGASAPPPSASGYLVAGVRQTCFGACDRLMSYAQNALTRDCHLKGTQLITCLLTARSEQWSANALLGEQGMLC</sequence>
<accession>A0A286M2U5</accession>
<gene>
    <name evidence="1" type="ordered locus">GbCGDNIH1_7196</name>
</gene>
<dbReference type="EMBL" id="CP000394">
    <property type="protein sequence ID" value="ASV62344.1"/>
    <property type="molecule type" value="Genomic_DNA"/>
</dbReference>
<dbReference type="Proteomes" id="UP000001963">
    <property type="component" value="Chromosome"/>
</dbReference>
<evidence type="ECO:0000313" key="2">
    <source>
        <dbReference type="Proteomes" id="UP000001963"/>
    </source>
</evidence>
<keyword evidence="2" id="KW-1185">Reference proteome</keyword>
<organism evidence="1 2">
    <name type="scientific">Granulibacter bethesdensis (strain ATCC BAA-1260 / CGDNIH1)</name>
    <dbReference type="NCBI Taxonomy" id="391165"/>
    <lineage>
        <taxon>Bacteria</taxon>
        <taxon>Pseudomonadati</taxon>
        <taxon>Pseudomonadota</taxon>
        <taxon>Alphaproteobacteria</taxon>
        <taxon>Acetobacterales</taxon>
        <taxon>Acetobacteraceae</taxon>
        <taxon>Granulibacter</taxon>
    </lineage>
</organism>
<dbReference type="AlphaFoldDB" id="A0A286M2U5"/>
<reference evidence="1 2" key="1">
    <citation type="journal article" date="2007" name="J. Bacteriol.">
        <title>Genome sequence analysis of the emerging human pathogenic acetic acid bacterium Granulibacter bethesdensis.</title>
        <authorList>
            <person name="Greenberg D.E."/>
            <person name="Porcella S.F."/>
            <person name="Zelazny A.M."/>
            <person name="Virtaneva K."/>
            <person name="Sturdevant D.E."/>
            <person name="Kupko J.J.III."/>
            <person name="Barbian K.D."/>
            <person name="Babar A."/>
            <person name="Dorward D.W."/>
            <person name="Holland S.M."/>
        </authorList>
    </citation>
    <scope>NUCLEOTIDE SEQUENCE [LARGE SCALE GENOMIC DNA]</scope>
    <source>
        <strain evidence="2">ATCC BAA-1260 / CGDNIH1</strain>
    </source>
</reference>
<dbReference type="KEGG" id="gbe:GbCGDNIH1_7196"/>
<evidence type="ECO:0000313" key="1">
    <source>
        <dbReference type="EMBL" id="ASV62344.1"/>
    </source>
</evidence>
<proteinExistence type="predicted"/>